<accession>A0A1V6PDX0</accession>
<dbReference type="Pfam" id="PF01593">
    <property type="entry name" value="Amino_oxidase"/>
    <property type="match status" value="1"/>
</dbReference>
<dbReference type="Gene3D" id="3.90.660.10">
    <property type="match status" value="1"/>
</dbReference>
<dbReference type="Gene3D" id="3.50.50.60">
    <property type="entry name" value="FAD/NAD(P)-binding domain"/>
    <property type="match status" value="1"/>
</dbReference>
<organism evidence="2 3">
    <name type="scientific">Penicillium antarcticum</name>
    <dbReference type="NCBI Taxonomy" id="416450"/>
    <lineage>
        <taxon>Eukaryota</taxon>
        <taxon>Fungi</taxon>
        <taxon>Dikarya</taxon>
        <taxon>Ascomycota</taxon>
        <taxon>Pezizomycotina</taxon>
        <taxon>Eurotiomycetes</taxon>
        <taxon>Eurotiomycetidae</taxon>
        <taxon>Eurotiales</taxon>
        <taxon>Aspergillaceae</taxon>
        <taxon>Penicillium</taxon>
    </lineage>
</organism>
<comment type="caution">
    <text evidence="2">The sequence shown here is derived from an EMBL/GenBank/DDBJ whole genome shotgun (WGS) entry which is preliminary data.</text>
</comment>
<dbReference type="PANTHER" id="PTHR10742:SF342">
    <property type="entry name" value="AMINE OXIDASE"/>
    <property type="match status" value="1"/>
</dbReference>
<dbReference type="Gene3D" id="1.10.10.1620">
    <property type="match status" value="1"/>
</dbReference>
<gene>
    <name evidence="2" type="ORF">PENANT_c163G01852</name>
</gene>
<reference evidence="3" key="1">
    <citation type="journal article" date="2017" name="Nat. Microbiol.">
        <title>Global analysis of biosynthetic gene clusters reveals vast potential of secondary metabolite production in Penicillium species.</title>
        <authorList>
            <person name="Nielsen J.C."/>
            <person name="Grijseels S."/>
            <person name="Prigent S."/>
            <person name="Ji B."/>
            <person name="Dainat J."/>
            <person name="Nielsen K.F."/>
            <person name="Frisvad J.C."/>
            <person name="Workman M."/>
            <person name="Nielsen J."/>
        </authorList>
    </citation>
    <scope>NUCLEOTIDE SEQUENCE [LARGE SCALE GENOMIC DNA]</scope>
    <source>
        <strain evidence="3">IBT 31811</strain>
    </source>
</reference>
<name>A0A1V6PDX0_9EURO</name>
<evidence type="ECO:0000259" key="1">
    <source>
        <dbReference type="Pfam" id="PF01593"/>
    </source>
</evidence>
<sequence>MEPFLDLRRQEGEEGLLLHDQWAMKHANLAVKDTWNKMLYEHRGQLQPGSGREFPPIIEGGPELPPAPQPKLPGHAPMGDHHQFKIGIIGAGAAGLFTALIFDWLQEQSNQTVEFNYEILEASQRVGGRLYTHNFSNTDGTHEYYDVGAMRFPDNKVMERLFDLFRWLGMNKSDLNTAKPADLVPYYLSGKTEPWSFNDRTEWGSYETISAKSADPWGINADKEIDQMLLKRSPEDIFEALTGPLRTQLQQDLQGQTPSRKGWDMLMDYDNYSTRSFLLHGQMTDPALKRSNATIPLPPYKYQTVQWMEAFNGGSGWYDQAFSEAVLESLDFQYSRDTKWWCILGGAEQLAVKMASYLKNNTSLFKGSRVTKIEAHVPGKMTLSVISNGRTKTHDYDTVFSTVPLGCLRHMDTSKANLSYPIKQAMRTLSYGPSAKVGIKFKRAWWIHDLGENSIKKAGLGHSDLNIRTCVYPSYNIEDGEGTPAVLLCSYTWQQDALRLTPLISTNPDPAKKMLEEKELKNLVFRDLARMHASHAVPESKVYELIKKNYESHHAFDWDQNPDSVGAFAFFGPQQFRSSWGNIIQPQGDLHIIGEAASPHHAWVVGALESAVHAVHSWLLKHEATHPELKLLAKKLEQDGTHCPFQGLPPYMEKNTSQWHAVLSLVHSQVAGSVDSWIGVA</sequence>
<dbReference type="EMBL" id="MDYN01000163">
    <property type="protein sequence ID" value="OQD74993.1"/>
    <property type="molecule type" value="Genomic_DNA"/>
</dbReference>
<dbReference type="SUPFAM" id="SSF54373">
    <property type="entry name" value="FAD-linked reductases, C-terminal domain"/>
    <property type="match status" value="1"/>
</dbReference>
<proteinExistence type="predicted"/>
<feature type="domain" description="Amine oxidase" evidence="1">
    <location>
        <begin position="115"/>
        <end position="614"/>
    </location>
</feature>
<dbReference type="PANTHER" id="PTHR10742">
    <property type="entry name" value="FLAVIN MONOAMINE OXIDASE"/>
    <property type="match status" value="1"/>
</dbReference>
<evidence type="ECO:0000313" key="3">
    <source>
        <dbReference type="Proteomes" id="UP000191672"/>
    </source>
</evidence>
<dbReference type="STRING" id="416450.A0A1V6PDX0"/>
<dbReference type="InterPro" id="IPR036188">
    <property type="entry name" value="FAD/NAD-bd_sf"/>
</dbReference>
<dbReference type="SUPFAM" id="SSF51905">
    <property type="entry name" value="FAD/NAD(P)-binding domain"/>
    <property type="match status" value="1"/>
</dbReference>
<dbReference type="InterPro" id="IPR002937">
    <property type="entry name" value="Amino_oxidase"/>
</dbReference>
<dbReference type="Proteomes" id="UP000191672">
    <property type="component" value="Unassembled WGS sequence"/>
</dbReference>
<dbReference type="GO" id="GO:0001716">
    <property type="term" value="F:L-amino-acid oxidase activity"/>
    <property type="evidence" value="ECO:0007669"/>
    <property type="project" value="TreeGrafter"/>
</dbReference>
<keyword evidence="3" id="KW-1185">Reference proteome</keyword>
<evidence type="ECO:0000313" key="2">
    <source>
        <dbReference type="EMBL" id="OQD74993.1"/>
    </source>
</evidence>
<dbReference type="InterPro" id="IPR050281">
    <property type="entry name" value="Flavin_monoamine_oxidase"/>
</dbReference>
<dbReference type="AlphaFoldDB" id="A0A1V6PDX0"/>
<dbReference type="GO" id="GO:0009063">
    <property type="term" value="P:amino acid catabolic process"/>
    <property type="evidence" value="ECO:0007669"/>
    <property type="project" value="TreeGrafter"/>
</dbReference>
<protein>
    <recommendedName>
        <fullName evidence="1">Amine oxidase domain-containing protein</fullName>
    </recommendedName>
</protein>